<gene>
    <name evidence="1" type="ORF">C7B77_21075</name>
</gene>
<reference evidence="1 2" key="1">
    <citation type="submission" date="2018-03" db="EMBL/GenBank/DDBJ databases">
        <title>The ancient ancestry and fast evolution of plastids.</title>
        <authorList>
            <person name="Moore K.R."/>
            <person name="Magnabosco C."/>
            <person name="Momper L."/>
            <person name="Gold D.A."/>
            <person name="Bosak T."/>
            <person name="Fournier G.P."/>
        </authorList>
    </citation>
    <scope>NUCLEOTIDE SEQUENCE [LARGE SCALE GENOMIC DNA]</scope>
    <source>
        <strain evidence="1 2">CCALA 037</strain>
    </source>
</reference>
<sequence>MTIAASFLVTSCTSTKVSQCADMIKVINQTVVDTKETTKSGTTLDVQIVEKLVDVFARAAKDMSSVNTDDEKLKTYKSQFLSMYQGGTEINKQLIVSLKERKSTKVHEELKKSNNIFSPERDLATGLTQYCQTPEK</sequence>
<evidence type="ECO:0000313" key="1">
    <source>
        <dbReference type="EMBL" id="PSB51865.1"/>
    </source>
</evidence>
<protein>
    <submittedName>
        <fullName evidence="1">Uncharacterized protein</fullName>
    </submittedName>
</protein>
<accession>A0A2T1G3Q4</accession>
<dbReference type="EMBL" id="PVWO01000344">
    <property type="protein sequence ID" value="PSB51865.1"/>
    <property type="molecule type" value="Genomic_DNA"/>
</dbReference>
<keyword evidence="2" id="KW-1185">Reference proteome</keyword>
<comment type="caution">
    <text evidence="1">The sequence shown here is derived from an EMBL/GenBank/DDBJ whole genome shotgun (WGS) entry which is preliminary data.</text>
</comment>
<dbReference type="Proteomes" id="UP000238937">
    <property type="component" value="Unassembled WGS sequence"/>
</dbReference>
<organism evidence="1 2">
    <name type="scientific">Chamaesiphon polymorphus CCALA 037</name>
    <dbReference type="NCBI Taxonomy" id="2107692"/>
    <lineage>
        <taxon>Bacteria</taxon>
        <taxon>Bacillati</taxon>
        <taxon>Cyanobacteriota</taxon>
        <taxon>Cyanophyceae</taxon>
        <taxon>Gomontiellales</taxon>
        <taxon>Chamaesiphonaceae</taxon>
        <taxon>Chamaesiphon</taxon>
    </lineage>
</organism>
<name>A0A2T1G3Q4_9CYAN</name>
<evidence type="ECO:0000313" key="2">
    <source>
        <dbReference type="Proteomes" id="UP000238937"/>
    </source>
</evidence>
<dbReference type="AlphaFoldDB" id="A0A2T1G3Q4"/>
<proteinExistence type="predicted"/>